<accession>A0A8X6KC34</accession>
<dbReference type="Proteomes" id="UP000887116">
    <property type="component" value="Unassembled WGS sequence"/>
</dbReference>
<name>A0A8X6KC34_TRICU</name>
<dbReference type="EMBL" id="BMAO01000765">
    <property type="protein sequence ID" value="GFQ69064.1"/>
    <property type="molecule type" value="Genomic_DNA"/>
</dbReference>
<sequence>MAEYTENAIPNKKNSQKHVVIVLIDVHHRHDSPVSQILDPDKELQNGSDITKAQQKNLEGKRTPAECMRDYRARKKIYLQSTSDFSSVAHHQDDEILLADDN</sequence>
<evidence type="ECO:0000313" key="1">
    <source>
        <dbReference type="EMBL" id="GFQ69064.1"/>
    </source>
</evidence>
<protein>
    <submittedName>
        <fullName evidence="1">Uncharacterized protein</fullName>
    </submittedName>
</protein>
<comment type="caution">
    <text evidence="1">The sequence shown here is derived from an EMBL/GenBank/DDBJ whole genome shotgun (WGS) entry which is preliminary data.</text>
</comment>
<keyword evidence="2" id="KW-1185">Reference proteome</keyword>
<dbReference type="OrthoDB" id="10377735at2759"/>
<evidence type="ECO:0000313" key="2">
    <source>
        <dbReference type="Proteomes" id="UP000887116"/>
    </source>
</evidence>
<reference evidence="1" key="1">
    <citation type="submission" date="2020-07" db="EMBL/GenBank/DDBJ databases">
        <title>Multicomponent nature underlies the extraordinary mechanical properties of spider dragline silk.</title>
        <authorList>
            <person name="Kono N."/>
            <person name="Nakamura H."/>
            <person name="Mori M."/>
            <person name="Yoshida Y."/>
            <person name="Ohtoshi R."/>
            <person name="Malay A.D."/>
            <person name="Moran D.A.P."/>
            <person name="Tomita M."/>
            <person name="Numata K."/>
            <person name="Arakawa K."/>
        </authorList>
    </citation>
    <scope>NUCLEOTIDE SEQUENCE</scope>
</reference>
<proteinExistence type="predicted"/>
<dbReference type="AlphaFoldDB" id="A0A8X6KC34"/>
<gene>
    <name evidence="1" type="ORF">TNCT_609661</name>
</gene>
<organism evidence="1 2">
    <name type="scientific">Trichonephila clavata</name>
    <name type="common">Joro spider</name>
    <name type="synonym">Nephila clavata</name>
    <dbReference type="NCBI Taxonomy" id="2740835"/>
    <lineage>
        <taxon>Eukaryota</taxon>
        <taxon>Metazoa</taxon>
        <taxon>Ecdysozoa</taxon>
        <taxon>Arthropoda</taxon>
        <taxon>Chelicerata</taxon>
        <taxon>Arachnida</taxon>
        <taxon>Araneae</taxon>
        <taxon>Araneomorphae</taxon>
        <taxon>Entelegynae</taxon>
        <taxon>Araneoidea</taxon>
        <taxon>Nephilidae</taxon>
        <taxon>Trichonephila</taxon>
    </lineage>
</organism>